<dbReference type="Proteomes" id="UP000020492">
    <property type="component" value="Unassembled WGS sequence"/>
</dbReference>
<reference evidence="1 2" key="1">
    <citation type="submission" date="2014-03" db="EMBL/GenBank/DDBJ databases">
        <title>Draft genome sequence of Deinococcus phoenicis 1P10ME.</title>
        <authorList>
            <person name="Stepanov V.G."/>
            <person name="Vaishampayan P."/>
            <person name="Venkateswaran K."/>
            <person name="Fox G.E."/>
        </authorList>
    </citation>
    <scope>NUCLEOTIDE SEQUENCE [LARGE SCALE GENOMIC DNA]</scope>
    <source>
        <strain evidence="1 2">1P10ME</strain>
    </source>
</reference>
<gene>
    <name evidence="1" type="ORF">DEIPH_ctg052orf0042</name>
</gene>
<evidence type="ECO:0000313" key="2">
    <source>
        <dbReference type="Proteomes" id="UP000020492"/>
    </source>
</evidence>
<dbReference type="EMBL" id="JHAC01000050">
    <property type="protein sequence ID" value="EYB67044.1"/>
    <property type="molecule type" value="Genomic_DNA"/>
</dbReference>
<dbReference type="STRING" id="1476583.DEIPH_ctg052orf0042"/>
<evidence type="ECO:0000313" key="1">
    <source>
        <dbReference type="EMBL" id="EYB67044.1"/>
    </source>
</evidence>
<comment type="caution">
    <text evidence="1">The sequence shown here is derived from an EMBL/GenBank/DDBJ whole genome shotgun (WGS) entry which is preliminary data.</text>
</comment>
<dbReference type="RefSeq" id="WP_034359367.1">
    <property type="nucleotide sequence ID" value="NZ_JHAC01000050.1"/>
</dbReference>
<proteinExistence type="predicted"/>
<keyword evidence="2" id="KW-1185">Reference proteome</keyword>
<protein>
    <submittedName>
        <fullName evidence="1">Uncharacterized protein</fullName>
    </submittedName>
</protein>
<organism evidence="1 2">
    <name type="scientific">Deinococcus phoenicis</name>
    <dbReference type="NCBI Taxonomy" id="1476583"/>
    <lineage>
        <taxon>Bacteria</taxon>
        <taxon>Thermotogati</taxon>
        <taxon>Deinococcota</taxon>
        <taxon>Deinococci</taxon>
        <taxon>Deinococcales</taxon>
        <taxon>Deinococcaceae</taxon>
        <taxon>Deinococcus</taxon>
    </lineage>
</organism>
<sequence length="187" mass="20281">MKALTLRHPWGFAIGWAGKDIENRDWDDRVADLMGLPQIIGEPVAIHSGSCPKRGRNQGWREFIAGLKAMRANLGGELPGSAAQFLASRSPEGPFAPEAFLVSGIVAVAVISGTTRASRSSWAVPGQLHLMLSQVVALPEPVECRGAQGFWEVPEVVEREVRRQVEQVQVTRPPIAAERTGADWLGL</sequence>
<accession>A0A016QMT9</accession>
<dbReference type="AlphaFoldDB" id="A0A016QMT9"/>
<name>A0A016QMT9_9DEIO</name>
<dbReference type="OrthoDB" id="359066at2"/>
<dbReference type="PATRIC" id="fig|1476583.3.peg.2904"/>